<dbReference type="PANTHER" id="PTHR33221:SF15">
    <property type="entry name" value="HTH-TYPE TRANSCRIPTIONAL REGULATOR YWGB-RELATED"/>
    <property type="match status" value="1"/>
</dbReference>
<dbReference type="GO" id="GO:0005829">
    <property type="term" value="C:cytosol"/>
    <property type="evidence" value="ECO:0007669"/>
    <property type="project" value="TreeGrafter"/>
</dbReference>
<dbReference type="PANTHER" id="PTHR33221">
    <property type="entry name" value="WINGED HELIX-TURN-HELIX TRANSCRIPTIONAL REGULATOR, RRF2 FAMILY"/>
    <property type="match status" value="1"/>
</dbReference>
<organism evidence="1">
    <name type="scientific">Chlorobaculum parvum</name>
    <dbReference type="NCBI Taxonomy" id="274539"/>
    <lineage>
        <taxon>Bacteria</taxon>
        <taxon>Pseudomonadati</taxon>
        <taxon>Chlorobiota</taxon>
        <taxon>Chlorobiia</taxon>
        <taxon>Chlorobiales</taxon>
        <taxon>Chlorobiaceae</taxon>
        <taxon>Chlorobaculum</taxon>
    </lineage>
</organism>
<dbReference type="InterPro" id="IPR036388">
    <property type="entry name" value="WH-like_DNA-bd_sf"/>
</dbReference>
<name>A0A7C5DCZ9_9CHLB</name>
<dbReference type="PROSITE" id="PS51197">
    <property type="entry name" value="HTH_RRF2_2"/>
    <property type="match status" value="1"/>
</dbReference>
<reference evidence="1" key="1">
    <citation type="journal article" date="2020" name="mSystems">
        <title>Genome- and Community-Level Interaction Insights into Carbon Utilization and Element Cycling Functions of Hydrothermarchaeota in Hydrothermal Sediment.</title>
        <authorList>
            <person name="Zhou Z."/>
            <person name="Liu Y."/>
            <person name="Xu W."/>
            <person name="Pan J."/>
            <person name="Luo Z.H."/>
            <person name="Li M."/>
        </authorList>
    </citation>
    <scope>NUCLEOTIDE SEQUENCE [LARGE SCALE GENOMIC DNA]</scope>
    <source>
        <strain evidence="1">HyVt-633</strain>
    </source>
</reference>
<dbReference type="AlphaFoldDB" id="A0A7C5DCZ9"/>
<sequence>MLQVSRKFEYGLHAVSYLAMKGPEQVVTVKELASEIGFSQVFLAKAMQSLNKAGITRSVQGVKGGYTLARPAEEITVADIGVAIEGEPHLMRCSSDNCQCEIESTCAHKGYMFNLQKRIQQLLAETTVAMLLKNYPVSAES</sequence>
<dbReference type="NCBIfam" id="TIGR00738">
    <property type="entry name" value="rrf2_super"/>
    <property type="match status" value="1"/>
</dbReference>
<gene>
    <name evidence="1" type="ORF">ENL07_00900</name>
</gene>
<dbReference type="InterPro" id="IPR030489">
    <property type="entry name" value="TR_Rrf2-type_CS"/>
</dbReference>
<dbReference type="EMBL" id="DRSQ01000022">
    <property type="protein sequence ID" value="HHE31217.1"/>
    <property type="molecule type" value="Genomic_DNA"/>
</dbReference>
<evidence type="ECO:0000313" key="1">
    <source>
        <dbReference type="EMBL" id="HHE31217.1"/>
    </source>
</evidence>
<dbReference type="GO" id="GO:0003700">
    <property type="term" value="F:DNA-binding transcription factor activity"/>
    <property type="evidence" value="ECO:0007669"/>
    <property type="project" value="TreeGrafter"/>
</dbReference>
<proteinExistence type="predicted"/>
<protein>
    <submittedName>
        <fullName evidence="1">Rrf2 family transcriptional regulator</fullName>
    </submittedName>
</protein>
<dbReference type="InterPro" id="IPR036390">
    <property type="entry name" value="WH_DNA-bd_sf"/>
</dbReference>
<dbReference type="SUPFAM" id="SSF46785">
    <property type="entry name" value="Winged helix' DNA-binding domain"/>
    <property type="match status" value="1"/>
</dbReference>
<dbReference type="Gene3D" id="1.10.10.10">
    <property type="entry name" value="Winged helix-like DNA-binding domain superfamily/Winged helix DNA-binding domain"/>
    <property type="match status" value="1"/>
</dbReference>
<comment type="caution">
    <text evidence="1">The sequence shown here is derived from an EMBL/GenBank/DDBJ whole genome shotgun (WGS) entry which is preliminary data.</text>
</comment>
<dbReference type="PROSITE" id="PS01332">
    <property type="entry name" value="HTH_RRF2_1"/>
    <property type="match status" value="1"/>
</dbReference>
<dbReference type="Pfam" id="PF02082">
    <property type="entry name" value="Rrf2"/>
    <property type="match status" value="1"/>
</dbReference>
<dbReference type="Proteomes" id="UP000886058">
    <property type="component" value="Unassembled WGS sequence"/>
</dbReference>
<dbReference type="InterPro" id="IPR000944">
    <property type="entry name" value="Tscrpt_reg_Rrf2"/>
</dbReference>
<accession>A0A7C5DCZ9</accession>